<reference evidence="1" key="1">
    <citation type="journal article" date="2020" name="Nature">
        <title>Giant virus diversity and host interactions through global metagenomics.</title>
        <authorList>
            <person name="Schulz F."/>
            <person name="Roux S."/>
            <person name="Paez-Espino D."/>
            <person name="Jungbluth S."/>
            <person name="Walsh D.A."/>
            <person name="Denef V.J."/>
            <person name="McMahon K.D."/>
            <person name="Konstantinidis K.T."/>
            <person name="Eloe-Fadrosh E.A."/>
            <person name="Kyrpides N.C."/>
            <person name="Woyke T."/>
        </authorList>
    </citation>
    <scope>NUCLEOTIDE SEQUENCE</scope>
    <source>
        <strain evidence="1">GVMAG-M-3300027206-1</strain>
    </source>
</reference>
<proteinExistence type="predicted"/>
<sequence>MSQRLGMADGRCFTIHSSAQLTNNYLMEQNGISFEDNYSFRKEMQKQGPEFLNKLTEKSRDKCDQCHPYTNMSKTY</sequence>
<dbReference type="AlphaFoldDB" id="A0A6C0JGJ7"/>
<protein>
    <submittedName>
        <fullName evidence="1">Uncharacterized protein</fullName>
    </submittedName>
</protein>
<name>A0A6C0JGJ7_9ZZZZ</name>
<accession>A0A6C0JGJ7</accession>
<evidence type="ECO:0000313" key="1">
    <source>
        <dbReference type="EMBL" id="QHU03587.1"/>
    </source>
</evidence>
<organism evidence="1">
    <name type="scientific">viral metagenome</name>
    <dbReference type="NCBI Taxonomy" id="1070528"/>
    <lineage>
        <taxon>unclassified sequences</taxon>
        <taxon>metagenomes</taxon>
        <taxon>organismal metagenomes</taxon>
    </lineage>
</organism>
<dbReference type="EMBL" id="MN740383">
    <property type="protein sequence ID" value="QHU03587.1"/>
    <property type="molecule type" value="Genomic_DNA"/>
</dbReference>